<feature type="transmembrane region" description="Helical" evidence="7">
    <location>
        <begin position="407"/>
        <end position="430"/>
    </location>
</feature>
<dbReference type="EMBL" id="AM746676">
    <property type="protein sequence ID" value="CAN97955.1"/>
    <property type="molecule type" value="Genomic_DNA"/>
</dbReference>
<dbReference type="eggNOG" id="COG3104">
    <property type="taxonomic scope" value="Bacteria"/>
</dbReference>
<evidence type="ECO:0000256" key="1">
    <source>
        <dbReference type="ARBA" id="ARBA00004651"/>
    </source>
</evidence>
<dbReference type="GO" id="GO:0022857">
    <property type="term" value="F:transmembrane transporter activity"/>
    <property type="evidence" value="ECO:0007669"/>
    <property type="project" value="InterPro"/>
</dbReference>
<proteinExistence type="predicted"/>
<dbReference type="PROSITE" id="PS50850">
    <property type="entry name" value="MFS"/>
    <property type="match status" value="1"/>
</dbReference>
<feature type="transmembrane region" description="Helical" evidence="7">
    <location>
        <begin position="322"/>
        <end position="341"/>
    </location>
</feature>
<evidence type="ECO:0000313" key="9">
    <source>
        <dbReference type="EMBL" id="CAN97955.1"/>
    </source>
</evidence>
<feature type="transmembrane region" description="Helical" evidence="7">
    <location>
        <begin position="213"/>
        <end position="232"/>
    </location>
</feature>
<feature type="transmembrane region" description="Helical" evidence="7">
    <location>
        <begin position="259"/>
        <end position="279"/>
    </location>
</feature>
<evidence type="ECO:0000259" key="8">
    <source>
        <dbReference type="PROSITE" id="PS50850"/>
    </source>
</evidence>
<dbReference type="Gene3D" id="1.20.1250.20">
    <property type="entry name" value="MFS general substrate transporter like domains"/>
    <property type="match status" value="2"/>
</dbReference>
<feature type="transmembrane region" description="Helical" evidence="7">
    <location>
        <begin position="346"/>
        <end position="364"/>
    </location>
</feature>
<dbReference type="Proteomes" id="UP000002139">
    <property type="component" value="Chromosome"/>
</dbReference>
<feature type="transmembrane region" description="Helical" evidence="7">
    <location>
        <begin position="147"/>
        <end position="164"/>
    </location>
</feature>
<feature type="transmembrane region" description="Helical" evidence="7">
    <location>
        <begin position="370"/>
        <end position="387"/>
    </location>
</feature>
<evidence type="ECO:0000256" key="4">
    <source>
        <dbReference type="ARBA" id="ARBA00022692"/>
    </source>
</evidence>
<evidence type="ECO:0000256" key="2">
    <source>
        <dbReference type="ARBA" id="ARBA00022448"/>
    </source>
</evidence>
<dbReference type="BioCyc" id="SCEL448385:SCE_RS39860-MONOMER"/>
<sequence>MIQVCTLLSVWYEGLPGARAHEEHEMTNAAVSEPAIEAPTKLSFAQTLKSLPRSFWMGCTMEMWERLAYYGVRVVMPIYIAQADEPGGLHFSQQDKGTIYMVWALIQSLLPMVTGGYADRYGYKRTIFITVWLKIIGYLLMATQRSFAGFLLGVVILATGTALFKPGIQGTLAQSMDKSNSSVGWGLFYWLVNVGAAIGPPLAGYLHGKSWSWVFYGCAAIISLNFLMLFTYKEVDSGADKTSGAWKVFKDTIKNIWDARLITVILLLSGFWLMMYQLWDLMPNFYTDWISSTSFVQNNPWLPASWLDIKDPRGVQLKQENVLNLNSVSIVLLLVPFSYLVARMKVLSAMTLGILVAIFGILVAGTTTSLYVLFVGILLFSIGEMLTGPKKSEYFALIAPKGKKALYLGYVNIPAAIGPAIGAQMAGILYGTRGEKATLALRYLAEKTDLAKGKAWNGDVASLSELLGVSRQQAFRTLQETLHIDAAEATRLLWDTYRPYEIWYSFAAIGVASLVGMLIFSRRSRRWKDLDV</sequence>
<dbReference type="PANTHER" id="PTHR23517:SF2">
    <property type="entry name" value="MULTIDRUG RESISTANCE PROTEIN MDTH"/>
    <property type="match status" value="1"/>
</dbReference>
<reference evidence="9 10" key="1">
    <citation type="journal article" date="2007" name="Nat. Biotechnol.">
        <title>Complete genome sequence of the myxobacterium Sorangium cellulosum.</title>
        <authorList>
            <person name="Schneiker S."/>
            <person name="Perlova O."/>
            <person name="Kaiser O."/>
            <person name="Gerth K."/>
            <person name="Alici A."/>
            <person name="Altmeyer M.O."/>
            <person name="Bartels D."/>
            <person name="Bekel T."/>
            <person name="Beyer S."/>
            <person name="Bode E."/>
            <person name="Bode H.B."/>
            <person name="Bolten C.J."/>
            <person name="Choudhuri J.V."/>
            <person name="Doss S."/>
            <person name="Elnakady Y.A."/>
            <person name="Frank B."/>
            <person name="Gaigalat L."/>
            <person name="Goesmann A."/>
            <person name="Groeger C."/>
            <person name="Gross F."/>
            <person name="Jelsbak L."/>
            <person name="Jelsbak L."/>
            <person name="Kalinowski J."/>
            <person name="Kegler C."/>
            <person name="Knauber T."/>
            <person name="Konietzny S."/>
            <person name="Kopp M."/>
            <person name="Krause L."/>
            <person name="Krug D."/>
            <person name="Linke B."/>
            <person name="Mahmud T."/>
            <person name="Martinez-Arias R."/>
            <person name="McHardy A.C."/>
            <person name="Merai M."/>
            <person name="Meyer F."/>
            <person name="Mormann S."/>
            <person name="Munoz-Dorado J."/>
            <person name="Perez J."/>
            <person name="Pradella S."/>
            <person name="Rachid S."/>
            <person name="Raddatz G."/>
            <person name="Rosenau F."/>
            <person name="Rueckert C."/>
            <person name="Sasse F."/>
            <person name="Scharfe M."/>
            <person name="Schuster S.C."/>
            <person name="Suen G."/>
            <person name="Treuner-Lange A."/>
            <person name="Velicer G.J."/>
            <person name="Vorholter F.-J."/>
            <person name="Weissman K.J."/>
            <person name="Welch R.D."/>
            <person name="Wenzel S.C."/>
            <person name="Whitworth D.E."/>
            <person name="Wilhelm S."/>
            <person name="Wittmann C."/>
            <person name="Bloecker H."/>
            <person name="Puehler A."/>
            <person name="Mueller R."/>
        </authorList>
    </citation>
    <scope>NUCLEOTIDE SEQUENCE [LARGE SCALE GENOMIC DNA]</scope>
    <source>
        <strain evidence="10">So ce56</strain>
    </source>
</reference>
<feature type="transmembrane region" description="Helical" evidence="7">
    <location>
        <begin position="125"/>
        <end position="141"/>
    </location>
</feature>
<feature type="transmembrane region" description="Helical" evidence="7">
    <location>
        <begin position="185"/>
        <end position="207"/>
    </location>
</feature>
<keyword evidence="2" id="KW-0813">Transport</keyword>
<evidence type="ECO:0000256" key="7">
    <source>
        <dbReference type="SAM" id="Phobius"/>
    </source>
</evidence>
<dbReference type="AlphaFoldDB" id="A9FAY4"/>
<protein>
    <submittedName>
        <fullName evidence="9">Membrane protein/putative transporter</fullName>
    </submittedName>
</protein>
<keyword evidence="10" id="KW-1185">Reference proteome</keyword>
<organism evidence="9 10">
    <name type="scientific">Sorangium cellulosum (strain So ce56)</name>
    <name type="common">Polyangium cellulosum (strain So ce56)</name>
    <dbReference type="NCBI Taxonomy" id="448385"/>
    <lineage>
        <taxon>Bacteria</taxon>
        <taxon>Pseudomonadati</taxon>
        <taxon>Myxococcota</taxon>
        <taxon>Polyangia</taxon>
        <taxon>Polyangiales</taxon>
        <taxon>Polyangiaceae</taxon>
        <taxon>Sorangium</taxon>
    </lineage>
</organism>
<feature type="domain" description="Major facilitator superfamily (MFS) profile" evidence="8">
    <location>
        <begin position="51"/>
        <end position="525"/>
    </location>
</feature>
<dbReference type="InterPro" id="IPR036259">
    <property type="entry name" value="MFS_trans_sf"/>
</dbReference>
<keyword evidence="4 7" id="KW-0812">Transmembrane</keyword>
<dbReference type="HOGENOM" id="CLU_031614_0_0_7"/>
<keyword evidence="6 7" id="KW-0472">Membrane</keyword>
<keyword evidence="3" id="KW-1003">Cell membrane</keyword>
<dbReference type="KEGG" id="scl:sce7786"/>
<feature type="transmembrane region" description="Helical" evidence="7">
    <location>
        <begin position="99"/>
        <end position="118"/>
    </location>
</feature>
<gene>
    <name evidence="9" type="ordered locus">sce7786</name>
</gene>
<comment type="subcellular location">
    <subcellularLocation>
        <location evidence="1">Cell membrane</location>
        <topology evidence="1">Multi-pass membrane protein</topology>
    </subcellularLocation>
</comment>
<dbReference type="SUPFAM" id="SSF103473">
    <property type="entry name" value="MFS general substrate transporter"/>
    <property type="match status" value="1"/>
</dbReference>
<dbReference type="RefSeq" id="WP_012240394.1">
    <property type="nucleotide sequence ID" value="NC_010162.1"/>
</dbReference>
<dbReference type="STRING" id="448385.sce7786"/>
<dbReference type="Pfam" id="PF07690">
    <property type="entry name" value="MFS_1"/>
    <property type="match status" value="1"/>
</dbReference>
<evidence type="ECO:0000313" key="10">
    <source>
        <dbReference type="Proteomes" id="UP000002139"/>
    </source>
</evidence>
<evidence type="ECO:0000256" key="3">
    <source>
        <dbReference type="ARBA" id="ARBA00022475"/>
    </source>
</evidence>
<dbReference type="InterPro" id="IPR011701">
    <property type="entry name" value="MFS"/>
</dbReference>
<evidence type="ECO:0000256" key="5">
    <source>
        <dbReference type="ARBA" id="ARBA00022989"/>
    </source>
</evidence>
<dbReference type="InterPro" id="IPR020846">
    <property type="entry name" value="MFS_dom"/>
</dbReference>
<name>A9FAY4_SORC5</name>
<feature type="transmembrane region" description="Helical" evidence="7">
    <location>
        <begin position="502"/>
        <end position="520"/>
    </location>
</feature>
<dbReference type="InterPro" id="IPR050171">
    <property type="entry name" value="MFS_Transporters"/>
</dbReference>
<evidence type="ECO:0000256" key="6">
    <source>
        <dbReference type="ARBA" id="ARBA00023136"/>
    </source>
</evidence>
<dbReference type="PANTHER" id="PTHR23517">
    <property type="entry name" value="RESISTANCE PROTEIN MDTM, PUTATIVE-RELATED-RELATED"/>
    <property type="match status" value="1"/>
</dbReference>
<accession>A9FAY4</accession>
<keyword evidence="5 7" id="KW-1133">Transmembrane helix</keyword>
<dbReference type="GO" id="GO:0005886">
    <property type="term" value="C:plasma membrane"/>
    <property type="evidence" value="ECO:0007669"/>
    <property type="project" value="UniProtKB-SubCell"/>
</dbReference>